<evidence type="ECO:0000313" key="3">
    <source>
        <dbReference type="Proteomes" id="UP001467674"/>
    </source>
</evidence>
<evidence type="ECO:0008006" key="4">
    <source>
        <dbReference type="Google" id="ProtNLM"/>
    </source>
</evidence>
<sequence>KTQVQRWVKLYNAKGETAFDEETRGRATGPKKNRYKAKFNSLEKELNYLRMENEFLKKMHSLSVKEK</sequence>
<name>A0ABV1SAV3_BACAB</name>
<comment type="caution">
    <text evidence="2">The sequence shown here is derived from an EMBL/GenBank/DDBJ whole genome shotgun (WGS) entry which is preliminary data.</text>
</comment>
<accession>A0ABV1SAV3</accession>
<protein>
    <recommendedName>
        <fullName evidence="4">Transposase</fullName>
    </recommendedName>
</protein>
<evidence type="ECO:0000256" key="1">
    <source>
        <dbReference type="SAM" id="Coils"/>
    </source>
</evidence>
<dbReference type="InterPro" id="IPR009057">
    <property type="entry name" value="Homeodomain-like_sf"/>
</dbReference>
<reference evidence="2 3" key="1">
    <citation type="submission" date="2024-06" db="EMBL/GenBank/DDBJ databases">
        <title>Construction of an artificial bacterial consortium using nitrogen cycle bacteria from Cuatro Cienegas Basin and a mangrove forest.</title>
        <authorList>
            <person name="Aguilera-Najera D."/>
            <person name="Marquez-Cianci L."/>
            <person name="Martinez-Perez E."/>
            <person name="Rosas-Barrera M."/>
            <person name="Rodriguez-Cruz U.E."/>
            <person name="Tapia-Lopez R."/>
            <person name="Eguiarte L.E."/>
            <person name="Souza-Saldivar V."/>
        </authorList>
    </citation>
    <scope>NUCLEOTIDE SEQUENCE [LARGE SCALE GENOMIC DNA]</scope>
    <source>
        <strain evidence="2 3">S14-15</strain>
    </source>
</reference>
<dbReference type="SUPFAM" id="SSF46689">
    <property type="entry name" value="Homeodomain-like"/>
    <property type="match status" value="1"/>
</dbReference>
<feature type="coiled-coil region" evidence="1">
    <location>
        <begin position="32"/>
        <end position="59"/>
    </location>
</feature>
<proteinExistence type="predicted"/>
<evidence type="ECO:0000313" key="2">
    <source>
        <dbReference type="EMBL" id="MER3123674.1"/>
    </source>
</evidence>
<feature type="non-terminal residue" evidence="2">
    <location>
        <position position="1"/>
    </location>
</feature>
<gene>
    <name evidence="2" type="ORF">ABQG71_21275</name>
</gene>
<organism evidence="2 3">
    <name type="scientific">Bacillus altitudinis</name>
    <dbReference type="NCBI Taxonomy" id="293387"/>
    <lineage>
        <taxon>Bacteria</taxon>
        <taxon>Bacillati</taxon>
        <taxon>Bacillota</taxon>
        <taxon>Bacilli</taxon>
        <taxon>Bacillales</taxon>
        <taxon>Bacillaceae</taxon>
        <taxon>Bacillus</taxon>
    </lineage>
</organism>
<dbReference type="EMBL" id="JBEOME010000039">
    <property type="protein sequence ID" value="MER3123674.1"/>
    <property type="molecule type" value="Genomic_DNA"/>
</dbReference>
<keyword evidence="1" id="KW-0175">Coiled coil</keyword>
<keyword evidence="3" id="KW-1185">Reference proteome</keyword>
<dbReference type="Proteomes" id="UP001467674">
    <property type="component" value="Unassembled WGS sequence"/>
</dbReference>